<evidence type="ECO:0000256" key="6">
    <source>
        <dbReference type="SAM" id="Phobius"/>
    </source>
</evidence>
<dbReference type="InterPro" id="IPR051533">
    <property type="entry name" value="WaaL-like"/>
</dbReference>
<evidence type="ECO:0000259" key="7">
    <source>
        <dbReference type="Pfam" id="PF04932"/>
    </source>
</evidence>
<feature type="compositionally biased region" description="Low complexity" evidence="5">
    <location>
        <begin position="438"/>
        <end position="450"/>
    </location>
</feature>
<evidence type="ECO:0000256" key="1">
    <source>
        <dbReference type="ARBA" id="ARBA00004141"/>
    </source>
</evidence>
<dbReference type="GO" id="GO:0016020">
    <property type="term" value="C:membrane"/>
    <property type="evidence" value="ECO:0007669"/>
    <property type="project" value="UniProtKB-SubCell"/>
</dbReference>
<name>A0A7L9J2K5_9MICO</name>
<feature type="domain" description="O-antigen ligase-related" evidence="7">
    <location>
        <begin position="172"/>
        <end position="319"/>
    </location>
</feature>
<evidence type="ECO:0000256" key="4">
    <source>
        <dbReference type="ARBA" id="ARBA00023136"/>
    </source>
</evidence>
<accession>A0A7L9J2K5</accession>
<evidence type="ECO:0000256" key="5">
    <source>
        <dbReference type="SAM" id="MobiDB-lite"/>
    </source>
</evidence>
<feature type="transmembrane region" description="Helical" evidence="6">
    <location>
        <begin position="248"/>
        <end position="268"/>
    </location>
</feature>
<feature type="transmembrane region" description="Helical" evidence="6">
    <location>
        <begin position="74"/>
        <end position="92"/>
    </location>
</feature>
<dbReference type="RefSeq" id="WP_192911600.1">
    <property type="nucleotide sequence ID" value="NZ_CP062789.1"/>
</dbReference>
<feature type="region of interest" description="Disordered" evidence="5">
    <location>
        <begin position="389"/>
        <end position="450"/>
    </location>
</feature>
<feature type="transmembrane region" description="Helical" evidence="6">
    <location>
        <begin position="303"/>
        <end position="326"/>
    </location>
</feature>
<feature type="compositionally biased region" description="Polar residues" evidence="5">
    <location>
        <begin position="389"/>
        <end position="428"/>
    </location>
</feature>
<dbReference type="Pfam" id="PF04932">
    <property type="entry name" value="Wzy_C"/>
    <property type="match status" value="1"/>
</dbReference>
<evidence type="ECO:0000256" key="2">
    <source>
        <dbReference type="ARBA" id="ARBA00022692"/>
    </source>
</evidence>
<feature type="transmembrane region" description="Helical" evidence="6">
    <location>
        <begin position="138"/>
        <end position="156"/>
    </location>
</feature>
<feature type="transmembrane region" description="Helical" evidence="6">
    <location>
        <begin position="168"/>
        <end position="201"/>
    </location>
</feature>
<keyword evidence="2 6" id="KW-0812">Transmembrane</keyword>
<evidence type="ECO:0000313" key="8">
    <source>
        <dbReference type="EMBL" id="QOK23584.1"/>
    </source>
</evidence>
<proteinExistence type="predicted"/>
<protein>
    <recommendedName>
        <fullName evidence="7">O-antigen ligase-related domain-containing protein</fullName>
    </recommendedName>
</protein>
<dbReference type="AlphaFoldDB" id="A0A7L9J2K5"/>
<dbReference type="PANTHER" id="PTHR37422">
    <property type="entry name" value="TEICHURONIC ACID BIOSYNTHESIS PROTEIN TUAE"/>
    <property type="match status" value="1"/>
</dbReference>
<reference evidence="8 9" key="1">
    <citation type="submission" date="2020-10" db="EMBL/GenBank/DDBJ databases">
        <title>Janibacter indicus TT2 genome sequence.</title>
        <authorList>
            <person name="Lee K."/>
            <person name="Ganzorig M."/>
        </authorList>
    </citation>
    <scope>NUCLEOTIDE SEQUENCE [LARGE SCALE GENOMIC DNA]</scope>
    <source>
        <strain evidence="8 9">TT2</strain>
    </source>
</reference>
<dbReference type="InterPro" id="IPR007016">
    <property type="entry name" value="O-antigen_ligase-rel_domated"/>
</dbReference>
<dbReference type="EMBL" id="CP062789">
    <property type="protein sequence ID" value="QOK23584.1"/>
    <property type="molecule type" value="Genomic_DNA"/>
</dbReference>
<keyword evidence="3 6" id="KW-1133">Transmembrane helix</keyword>
<feature type="transmembrane region" description="Helical" evidence="6">
    <location>
        <begin position="366"/>
        <end position="383"/>
    </location>
</feature>
<dbReference type="Proteomes" id="UP000593998">
    <property type="component" value="Chromosome"/>
</dbReference>
<evidence type="ECO:0000256" key="3">
    <source>
        <dbReference type="ARBA" id="ARBA00022989"/>
    </source>
</evidence>
<feature type="transmembrane region" description="Helical" evidence="6">
    <location>
        <begin position="44"/>
        <end position="62"/>
    </location>
</feature>
<comment type="subcellular location">
    <subcellularLocation>
        <location evidence="1">Membrane</location>
        <topology evidence="1">Multi-pass membrane protein</topology>
    </subcellularLocation>
</comment>
<evidence type="ECO:0000313" key="9">
    <source>
        <dbReference type="Proteomes" id="UP000593998"/>
    </source>
</evidence>
<feature type="transmembrane region" description="Helical" evidence="6">
    <location>
        <begin position="207"/>
        <end position="227"/>
    </location>
</feature>
<organism evidence="8 9">
    <name type="scientific">Janibacter indicus</name>
    <dbReference type="NCBI Taxonomy" id="857417"/>
    <lineage>
        <taxon>Bacteria</taxon>
        <taxon>Bacillati</taxon>
        <taxon>Actinomycetota</taxon>
        <taxon>Actinomycetes</taxon>
        <taxon>Micrococcales</taxon>
        <taxon>Intrasporangiaceae</taxon>
        <taxon>Janibacter</taxon>
    </lineage>
</organism>
<feature type="transmembrane region" description="Helical" evidence="6">
    <location>
        <begin position="104"/>
        <end position="126"/>
    </location>
</feature>
<dbReference type="PANTHER" id="PTHR37422:SF13">
    <property type="entry name" value="LIPOPOLYSACCHARIDE BIOSYNTHESIS PROTEIN PA4999-RELATED"/>
    <property type="match status" value="1"/>
</dbReference>
<keyword evidence="4 6" id="KW-0472">Membrane</keyword>
<feature type="transmembrane region" description="Helical" evidence="6">
    <location>
        <begin position="20"/>
        <end position="37"/>
    </location>
</feature>
<gene>
    <name evidence="8" type="ORF">IGS73_04050</name>
</gene>
<sequence length="450" mass="48099">MAFLLTVGPPATNVGPGPWGYVWVLVVLTGALWWFGAAGHGRGGVVRAEVWGGGALLGWLWLSLLRSGERWDTALAATALATLALLTAWAWARAVEPEERQQALVLVLGAAAVGTALAAWVVPLVLNQGVGWRPGLPIGGASNNAVGLTLVLAGALTGRRLWPEQRWLWLGVALVAALLIVQSLSRAAWVLALFLVVAAIVRHRHWNLRWGGPAVLLVVAVVLGELTRRRGLSLLVDESRWHNATVGVEAWSGSVGTVLFGVGPMRMWPWMELERGRPGEQFDGPLQYDGLWGAVLYHAHSTYLGLLVEYGIVGLALLVVVLALVVRRCVLEIRRGGQLELVAVAVLLALPAMLVETYLLRGFPSAWLFWCAVLVVGAGFEAPSSHLNQRGAPSSHLNQRGAPSSHLNQRGAPSSHLNQRGAPSSHLNQRGAQGAGSRGSSQSSSHLDQR</sequence>
<feature type="transmembrane region" description="Helical" evidence="6">
    <location>
        <begin position="338"/>
        <end position="360"/>
    </location>
</feature>